<dbReference type="PROSITE" id="PS51145">
    <property type="entry name" value="ZU5"/>
    <property type="match status" value="1"/>
</dbReference>
<dbReference type="InterPro" id="IPR056183">
    <property type="entry name" value="DEATH_SH3BP4"/>
</dbReference>
<dbReference type="Pfam" id="PF00791">
    <property type="entry name" value="ZU5"/>
    <property type="match status" value="1"/>
</dbReference>
<evidence type="ECO:0000256" key="14">
    <source>
        <dbReference type="PROSITE-ProRule" id="PRU00192"/>
    </source>
</evidence>
<dbReference type="Pfam" id="PF24094">
    <property type="entry name" value="DEATH_SH3BP4"/>
    <property type="match status" value="1"/>
</dbReference>
<feature type="signal peptide" evidence="15">
    <location>
        <begin position="1"/>
        <end position="21"/>
    </location>
</feature>
<evidence type="ECO:0000256" key="2">
    <source>
        <dbReference type="ARBA" id="ARBA00004132"/>
    </source>
</evidence>
<keyword evidence="4 14" id="KW-0728">SH3 domain</keyword>
<sequence>MGKVLMAFSLYPVITILASLSSYLTKHLYDCRLHGRSTLPSCRCAAWLLETEAPLLLQEAEEETCALSGPLAQGFQMAAQRIRAANSSGLPRCKSEGTLIDLSEGFSETSFNDVKVPSPSALLADTPTPFGNAKEVIAIKDYCPTNFTTLKFSKGDHLYVLDTSGGEWWYAHNTTEMGYIPSSYVQPLNYRNSTLSDSGVIDNLPDSPDEVATELDLLGGWTDDQKGSGKVHSNNPFWSGVQTNPFLNGNVPGMPGLDELTPRSTVDLLLFDTGTSSFTESSSATTNSTGNIFDELPATNGLHTEQPVKRDNPFFRSKRSYSLSELSVLQAKSDAPTTSSFFTGLKSPAPEQFQSREDFRTAWLNHRKLARSCHDLDLLGQSPGWGQTQAVETNIVYKLDSSGGAVQLPDTNISIHVPEGHVAPGETQQISMRALLDPPLELNSDKSSSISPVLEVKLSNLEVNTFLILEMKVSAEVKNDIFSKSTVGLQCLRSDLKEGPYLPIPLTYSHGDTVQVQLDNLEPCMYLAIVAHGPNILYPSTVWDFINKKVTVGLYGPKHIHPSFKTVVTIFGHDCAPKMLLVSEVTRQAPGPAPVALHLWGKHQFLLSRPQDLKVCMFSNMSNYEVKASEQARVVRGFQVKLGKVSRLVFPITCQSPGKLSDFTLRVQVKDDQEAILTQFCIQTPQPPPKSAIKPSGQRRFLKKNEVGKIILSPFAAATTKYPTFQDRPVSSLKFGKLLKTVVRQSKHHYLLEYKKGDTVALLSEERIRLKGQLWTKEWYIGYYQGKVGLVHAKNVLVVGRARPSLLSGPELSTSVLLEQILRPCKFLTYIYASVRTLLMENISSWRSFADALGYGSLPLTFFCRAELDSEPERVACVLEKLKEDCSNPENKDRKSFQKELVMALLKMDCQGLVVRLIQDFVLLTTAVEVAQRWRELAEKLAKVSKQQMDAYESPHRDRNGVVDSEAMWKPAYDFLLTWSHQIGDSYRDVIQELHIGLDKMKNPITKRWKHLTGTLILVNSLDILRAAAFSPADHDDLVI</sequence>
<reference evidence="18" key="1">
    <citation type="submission" date="2019-04" db="EMBL/GenBank/DDBJ databases">
        <authorList>
            <person name="Alioto T."/>
            <person name="Alioto T."/>
        </authorList>
    </citation>
    <scope>NUCLEOTIDE SEQUENCE [LARGE SCALE GENOMIC DNA]</scope>
</reference>
<keyword evidence="5" id="KW-0254">Endocytosis</keyword>
<dbReference type="Proteomes" id="UP000335636">
    <property type="component" value="Unassembled WGS sequence"/>
</dbReference>
<dbReference type="PROSITE" id="PS50002">
    <property type="entry name" value="SH3"/>
    <property type="match status" value="2"/>
</dbReference>
<organism evidence="18 19">
    <name type="scientific">Marmota monax</name>
    <name type="common">Woodchuck</name>
    <dbReference type="NCBI Taxonomy" id="9995"/>
    <lineage>
        <taxon>Eukaryota</taxon>
        <taxon>Metazoa</taxon>
        <taxon>Chordata</taxon>
        <taxon>Craniata</taxon>
        <taxon>Vertebrata</taxon>
        <taxon>Euteleostomi</taxon>
        <taxon>Mammalia</taxon>
        <taxon>Eutheria</taxon>
        <taxon>Euarchontoglires</taxon>
        <taxon>Glires</taxon>
        <taxon>Rodentia</taxon>
        <taxon>Sciuromorpha</taxon>
        <taxon>Sciuridae</taxon>
        <taxon>Xerinae</taxon>
        <taxon>Marmotini</taxon>
        <taxon>Marmota</taxon>
    </lineage>
</organism>
<keyword evidence="10" id="KW-0968">Cytoplasmic vesicle</keyword>
<keyword evidence="8" id="KW-0168">Coated pit</keyword>
<evidence type="ECO:0000256" key="9">
    <source>
        <dbReference type="ARBA" id="ARBA00023242"/>
    </source>
</evidence>
<dbReference type="Pfam" id="PF00018">
    <property type="entry name" value="SH3_1"/>
    <property type="match status" value="1"/>
</dbReference>
<evidence type="ECO:0000256" key="13">
    <source>
        <dbReference type="ARBA" id="ARBA00070258"/>
    </source>
</evidence>
<keyword evidence="7" id="KW-0472">Membrane</keyword>
<evidence type="ECO:0000313" key="19">
    <source>
        <dbReference type="Proteomes" id="UP000335636"/>
    </source>
</evidence>
<keyword evidence="9" id="KW-0539">Nucleus</keyword>
<dbReference type="PANTHER" id="PTHR15603:SF3">
    <property type="entry name" value="SH3 DOMAIN-BINDING PROTEIN 4"/>
    <property type="match status" value="1"/>
</dbReference>
<evidence type="ECO:0000256" key="4">
    <source>
        <dbReference type="ARBA" id="ARBA00022443"/>
    </source>
</evidence>
<evidence type="ECO:0000256" key="1">
    <source>
        <dbReference type="ARBA" id="ARBA00004123"/>
    </source>
</evidence>
<accession>A0A5E4AVZ5</accession>
<dbReference type="InterPro" id="IPR035456">
    <property type="entry name" value="SH3BP4_SH3"/>
</dbReference>
<dbReference type="Pfam" id="PF23637">
    <property type="entry name" value="SH3BP4_C"/>
    <property type="match status" value="1"/>
</dbReference>
<feature type="domain" description="ZU5" evidence="17">
    <location>
        <begin position="393"/>
        <end position="530"/>
    </location>
</feature>
<evidence type="ECO:0000256" key="7">
    <source>
        <dbReference type="ARBA" id="ARBA00023136"/>
    </source>
</evidence>
<dbReference type="Pfam" id="PF23640">
    <property type="entry name" value="UPA_SH3BP4"/>
    <property type="match status" value="1"/>
</dbReference>
<dbReference type="CDD" id="cd11757">
    <property type="entry name" value="SH3_SH3BP4"/>
    <property type="match status" value="1"/>
</dbReference>
<comment type="subunit">
    <text evidence="12">Homodimer or homooligomer. Interacts with DNM2, EPS15, clathrin, the adapter protein complex 2/AP-2 and TFRC. Interacts with the Rag GTPases RRAGA, RRAGB, RRAGC and RRAGD; the interaction is most probably direct, preferentially occurs with their inactive GDP-bound form and is negatively regulated by amino acids.</text>
</comment>
<evidence type="ECO:0000256" key="11">
    <source>
        <dbReference type="ARBA" id="ARBA00056144"/>
    </source>
</evidence>
<evidence type="ECO:0000256" key="3">
    <source>
        <dbReference type="ARBA" id="ARBA00004600"/>
    </source>
</evidence>
<dbReference type="GO" id="GO:0005634">
    <property type="term" value="C:nucleus"/>
    <property type="evidence" value="ECO:0007669"/>
    <property type="project" value="UniProtKB-SubCell"/>
</dbReference>
<dbReference type="Gene3D" id="2.60.220.30">
    <property type="match status" value="1"/>
</dbReference>
<dbReference type="AlphaFoldDB" id="A0A5E4AVZ5"/>
<feature type="chain" id="PRO_5022863744" description="SH3 domain-binding protein 4" evidence="15">
    <location>
        <begin position="22"/>
        <end position="1040"/>
    </location>
</feature>
<evidence type="ECO:0000256" key="15">
    <source>
        <dbReference type="SAM" id="SignalP"/>
    </source>
</evidence>
<evidence type="ECO:0000313" key="18">
    <source>
        <dbReference type="EMBL" id="VTJ60699.1"/>
    </source>
</evidence>
<dbReference type="InterPro" id="IPR036028">
    <property type="entry name" value="SH3-like_dom_sf"/>
</dbReference>
<evidence type="ECO:0000256" key="5">
    <source>
        <dbReference type="ARBA" id="ARBA00022583"/>
    </source>
</evidence>
<comment type="function">
    <text evidence="11">May function in transferrin receptor internalization at the plasma membrane through a cargo-specific control of clathrin-mediated endocytosis. Alternatively, may act as a negative regulator of the amino acid-induced TOR signaling by inhibiting the formation of active Rag GTPase complexes. Preferentially binds inactive Rag GTPase complexes and prevents their interaction with the mTORC1 complex inhibiting its relocalization to lysosomes and its activation. Thereby, may indirectly regulate cell growth, proliferation and autophagy.</text>
</comment>
<dbReference type="InterPro" id="IPR000906">
    <property type="entry name" value="ZU5_dom"/>
</dbReference>
<dbReference type="GO" id="GO:0006897">
    <property type="term" value="P:endocytosis"/>
    <property type="evidence" value="ECO:0007669"/>
    <property type="project" value="UniProtKB-KW"/>
</dbReference>
<evidence type="ECO:0000256" key="10">
    <source>
        <dbReference type="ARBA" id="ARBA00023329"/>
    </source>
</evidence>
<protein>
    <recommendedName>
        <fullName evidence="13">SH3 domain-binding protein 4</fullName>
    </recommendedName>
</protein>
<evidence type="ECO:0000256" key="8">
    <source>
        <dbReference type="ARBA" id="ARBA00023176"/>
    </source>
</evidence>
<dbReference type="InterPro" id="IPR056181">
    <property type="entry name" value="SH3BP4_C"/>
</dbReference>
<feature type="domain" description="SH3" evidence="16">
    <location>
        <begin position="131"/>
        <end position="190"/>
    </location>
</feature>
<dbReference type="InterPro" id="IPR056182">
    <property type="entry name" value="UPA_SH3BP4"/>
</dbReference>
<dbReference type="SUPFAM" id="SSF50044">
    <property type="entry name" value="SH3-domain"/>
    <property type="match status" value="1"/>
</dbReference>
<feature type="domain" description="SH3" evidence="16">
    <location>
        <begin position="731"/>
        <end position="801"/>
    </location>
</feature>
<comment type="subcellular location">
    <subcellularLocation>
        <location evidence="2">Cytoplasmic vesicle</location>
        <location evidence="2">Clathrin-coated vesicle</location>
    </subcellularLocation>
    <subcellularLocation>
        <location evidence="3">Membrane</location>
        <location evidence="3">Clathrin-coated pit</location>
    </subcellularLocation>
    <subcellularLocation>
        <location evidence="1">Nucleus</location>
    </subcellularLocation>
</comment>
<keyword evidence="15" id="KW-0732">Signal</keyword>
<proteinExistence type="predicted"/>
<dbReference type="GO" id="GO:0005905">
    <property type="term" value="C:clathrin-coated pit"/>
    <property type="evidence" value="ECO:0007669"/>
    <property type="project" value="UniProtKB-SubCell"/>
</dbReference>
<evidence type="ECO:0000256" key="6">
    <source>
        <dbReference type="ARBA" id="ARBA00022737"/>
    </source>
</evidence>
<dbReference type="FunFam" id="2.60.220.30:FF:000008">
    <property type="entry name" value="SH3 domain-binding protein 4"/>
    <property type="match status" value="1"/>
</dbReference>
<dbReference type="InterPro" id="IPR001452">
    <property type="entry name" value="SH3_domain"/>
</dbReference>
<evidence type="ECO:0000259" key="16">
    <source>
        <dbReference type="PROSITE" id="PS50002"/>
    </source>
</evidence>
<dbReference type="GO" id="GO:0030136">
    <property type="term" value="C:clathrin-coated vesicle"/>
    <property type="evidence" value="ECO:0007669"/>
    <property type="project" value="UniProtKB-SubCell"/>
</dbReference>
<dbReference type="Pfam" id="PF07653">
    <property type="entry name" value="SH3_2"/>
    <property type="match status" value="1"/>
</dbReference>
<dbReference type="SMART" id="SM00326">
    <property type="entry name" value="SH3"/>
    <property type="match status" value="1"/>
</dbReference>
<dbReference type="FunFam" id="2.30.30.40:FF:000117">
    <property type="entry name" value="SH3 domain-binding protein 4"/>
    <property type="match status" value="1"/>
</dbReference>
<comment type="caution">
    <text evidence="18">The sequence shown here is derived from an EMBL/GenBank/DDBJ whole genome shotgun (WGS) entry which is preliminary data.</text>
</comment>
<dbReference type="EMBL" id="CABDUW010000153">
    <property type="protein sequence ID" value="VTJ60699.1"/>
    <property type="molecule type" value="Genomic_DNA"/>
</dbReference>
<evidence type="ECO:0000256" key="12">
    <source>
        <dbReference type="ARBA" id="ARBA00064847"/>
    </source>
</evidence>
<name>A0A5E4AVZ5_MARMO</name>
<dbReference type="Gene3D" id="2.30.30.40">
    <property type="entry name" value="SH3 Domains"/>
    <property type="match status" value="1"/>
</dbReference>
<keyword evidence="6" id="KW-0677">Repeat</keyword>
<gene>
    <name evidence="18" type="ORF">MONAX_5E036642</name>
</gene>
<evidence type="ECO:0000259" key="17">
    <source>
        <dbReference type="PROSITE" id="PS51145"/>
    </source>
</evidence>
<keyword evidence="19" id="KW-1185">Reference proteome</keyword>
<dbReference type="PANTHER" id="PTHR15603">
    <property type="entry name" value="SH3 DOMAIN-CONTAINING PROTEIN"/>
    <property type="match status" value="1"/>
</dbReference>